<feature type="region of interest" description="Disordered" evidence="1">
    <location>
        <begin position="128"/>
        <end position="148"/>
    </location>
</feature>
<evidence type="ECO:0000313" key="3">
    <source>
        <dbReference type="Proteomes" id="UP000799778"/>
    </source>
</evidence>
<keyword evidence="3" id="KW-1185">Reference proteome</keyword>
<dbReference type="AlphaFoldDB" id="A0A6A5XCN1"/>
<evidence type="ECO:0000256" key="1">
    <source>
        <dbReference type="SAM" id="MobiDB-lite"/>
    </source>
</evidence>
<evidence type="ECO:0000313" key="2">
    <source>
        <dbReference type="EMBL" id="KAF2010680.1"/>
    </source>
</evidence>
<name>A0A6A5XCN1_9PLEO</name>
<proteinExistence type="predicted"/>
<organism evidence="2 3">
    <name type="scientific">Aaosphaeria arxii CBS 175.79</name>
    <dbReference type="NCBI Taxonomy" id="1450172"/>
    <lineage>
        <taxon>Eukaryota</taxon>
        <taxon>Fungi</taxon>
        <taxon>Dikarya</taxon>
        <taxon>Ascomycota</taxon>
        <taxon>Pezizomycotina</taxon>
        <taxon>Dothideomycetes</taxon>
        <taxon>Pleosporomycetidae</taxon>
        <taxon>Pleosporales</taxon>
        <taxon>Pleosporales incertae sedis</taxon>
        <taxon>Aaosphaeria</taxon>
    </lineage>
</organism>
<sequence length="183" mass="21224">MTDAVPVIAIPVTCWFFWEIVLPLADRQSCMYLYMARTPSGIACFAKTASESRLGSNVPSYTWLPNPKHDLRTWICARCFVYDAIDEATDIDKCQFCALSWHDLEPQRSDAPNTLWGITVAPNYDCPRHDHQNQSEYRGSKDLTTDSRNSLKLDQTRYEYSMPNQVQFEYSRSIKFEEGHNYE</sequence>
<gene>
    <name evidence="2" type="ORF">BU24DRAFT_414234</name>
</gene>
<protein>
    <submittedName>
        <fullName evidence="2">Uncharacterized protein</fullName>
    </submittedName>
</protein>
<dbReference type="GeneID" id="54283600"/>
<accession>A0A6A5XCN1</accession>
<reference evidence="2" key="1">
    <citation type="journal article" date="2020" name="Stud. Mycol.">
        <title>101 Dothideomycetes genomes: a test case for predicting lifestyles and emergence of pathogens.</title>
        <authorList>
            <person name="Haridas S."/>
            <person name="Albert R."/>
            <person name="Binder M."/>
            <person name="Bloem J."/>
            <person name="Labutti K."/>
            <person name="Salamov A."/>
            <person name="Andreopoulos B."/>
            <person name="Baker S."/>
            <person name="Barry K."/>
            <person name="Bills G."/>
            <person name="Bluhm B."/>
            <person name="Cannon C."/>
            <person name="Castanera R."/>
            <person name="Culley D."/>
            <person name="Daum C."/>
            <person name="Ezra D."/>
            <person name="Gonzalez J."/>
            <person name="Henrissat B."/>
            <person name="Kuo A."/>
            <person name="Liang C."/>
            <person name="Lipzen A."/>
            <person name="Lutzoni F."/>
            <person name="Magnuson J."/>
            <person name="Mondo S."/>
            <person name="Nolan M."/>
            <person name="Ohm R."/>
            <person name="Pangilinan J."/>
            <person name="Park H.-J."/>
            <person name="Ramirez L."/>
            <person name="Alfaro M."/>
            <person name="Sun H."/>
            <person name="Tritt A."/>
            <person name="Yoshinaga Y."/>
            <person name="Zwiers L.-H."/>
            <person name="Turgeon B."/>
            <person name="Goodwin S."/>
            <person name="Spatafora J."/>
            <person name="Crous P."/>
            <person name="Grigoriev I."/>
        </authorList>
    </citation>
    <scope>NUCLEOTIDE SEQUENCE</scope>
    <source>
        <strain evidence="2">CBS 175.79</strain>
    </source>
</reference>
<dbReference type="EMBL" id="ML978076">
    <property type="protein sequence ID" value="KAF2010680.1"/>
    <property type="molecule type" value="Genomic_DNA"/>
</dbReference>
<dbReference type="Proteomes" id="UP000799778">
    <property type="component" value="Unassembled WGS sequence"/>
</dbReference>
<dbReference type="RefSeq" id="XP_033379019.1">
    <property type="nucleotide sequence ID" value="XM_033526203.1"/>
</dbReference>